<dbReference type="EMBL" id="JACQXR010000044">
    <property type="protein sequence ID" value="MBI4726342.1"/>
    <property type="molecule type" value="Genomic_DNA"/>
</dbReference>
<feature type="chain" id="PRO_5036712699" evidence="2">
    <location>
        <begin position="21"/>
        <end position="183"/>
    </location>
</feature>
<evidence type="ECO:0000256" key="1">
    <source>
        <dbReference type="SAM" id="MobiDB-lite"/>
    </source>
</evidence>
<dbReference type="Proteomes" id="UP000736328">
    <property type="component" value="Unassembled WGS sequence"/>
</dbReference>
<dbReference type="Pfam" id="PF14321">
    <property type="entry name" value="DUF4382"/>
    <property type="match status" value="1"/>
</dbReference>
<dbReference type="PROSITE" id="PS51257">
    <property type="entry name" value="PROKAR_LIPOPROTEIN"/>
    <property type="match status" value="1"/>
</dbReference>
<protein>
    <submittedName>
        <fullName evidence="4">DUF4382 domain-containing protein</fullName>
    </submittedName>
</protein>
<keyword evidence="2" id="KW-0732">Signal</keyword>
<comment type="caution">
    <text evidence="4">The sequence shown here is derived from an EMBL/GenBank/DDBJ whole genome shotgun (WGS) entry which is preliminary data.</text>
</comment>
<organism evidence="4 5">
    <name type="scientific">candidate division TA06 bacterium</name>
    <dbReference type="NCBI Taxonomy" id="2250710"/>
    <lineage>
        <taxon>Bacteria</taxon>
        <taxon>Bacteria division TA06</taxon>
    </lineage>
</organism>
<feature type="signal peptide" evidence="2">
    <location>
        <begin position="1"/>
        <end position="20"/>
    </location>
</feature>
<feature type="domain" description="DUF4382" evidence="3">
    <location>
        <begin position="31"/>
        <end position="162"/>
    </location>
</feature>
<name>A0A933IAK7_UNCT6</name>
<evidence type="ECO:0000256" key="2">
    <source>
        <dbReference type="SAM" id="SignalP"/>
    </source>
</evidence>
<sequence length="183" mass="18559">MAKRFFALSLAALISLSLLGCGKEKPTSPATGQVKVGANDASGKGPSAPKGATIKFEGVVVALYNGSSWITLNQGSPATVTVTMSDSTLQMAVNTPVSVEAGTYTKVRLQFSGISSSTWGGASIDFGGAASVTIEAAANIQVSGNATVTIVVDINTNKWLDANGALTATTAIDIKNAFTVSVR</sequence>
<gene>
    <name evidence="4" type="ORF">HY768_03805</name>
</gene>
<proteinExistence type="predicted"/>
<evidence type="ECO:0000313" key="5">
    <source>
        <dbReference type="Proteomes" id="UP000736328"/>
    </source>
</evidence>
<dbReference type="InterPro" id="IPR025491">
    <property type="entry name" value="DUF4382"/>
</dbReference>
<dbReference type="AlphaFoldDB" id="A0A933IAK7"/>
<evidence type="ECO:0000259" key="3">
    <source>
        <dbReference type="Pfam" id="PF14321"/>
    </source>
</evidence>
<accession>A0A933IAK7</accession>
<reference evidence="4" key="1">
    <citation type="submission" date="2020-07" db="EMBL/GenBank/DDBJ databases">
        <title>Huge and variable diversity of episymbiotic CPR bacteria and DPANN archaea in groundwater ecosystems.</title>
        <authorList>
            <person name="He C.Y."/>
            <person name="Keren R."/>
            <person name="Whittaker M."/>
            <person name="Farag I.F."/>
            <person name="Doudna J."/>
            <person name="Cate J.H.D."/>
            <person name="Banfield J.F."/>
        </authorList>
    </citation>
    <scope>NUCLEOTIDE SEQUENCE</scope>
    <source>
        <strain evidence="4">NC_groundwater_1520_Pr4_B-0.1um_53_5</strain>
    </source>
</reference>
<evidence type="ECO:0000313" key="4">
    <source>
        <dbReference type="EMBL" id="MBI4726342.1"/>
    </source>
</evidence>
<feature type="region of interest" description="Disordered" evidence="1">
    <location>
        <begin position="25"/>
        <end position="47"/>
    </location>
</feature>